<evidence type="ECO:0000313" key="1">
    <source>
        <dbReference type="EMBL" id="GJD49461.1"/>
    </source>
</evidence>
<keyword evidence="2" id="KW-1185">Reference proteome</keyword>
<dbReference type="EMBL" id="BPQH01000006">
    <property type="protein sequence ID" value="GJD49461.1"/>
    <property type="molecule type" value="Genomic_DNA"/>
</dbReference>
<reference evidence="1" key="1">
    <citation type="journal article" date="2021" name="Front. Microbiol.">
        <title>Comprehensive Comparative Genomics and Phenotyping of Methylobacterium Species.</title>
        <authorList>
            <person name="Alessa O."/>
            <person name="Ogura Y."/>
            <person name="Fujitani Y."/>
            <person name="Takami H."/>
            <person name="Hayashi T."/>
            <person name="Sahin N."/>
            <person name="Tani A."/>
        </authorList>
    </citation>
    <scope>NUCLEOTIDE SEQUENCE</scope>
    <source>
        <strain evidence="1">KCTC 52305</strain>
    </source>
</reference>
<accession>A0ABQ4QXT9</accession>
<reference evidence="1" key="2">
    <citation type="submission" date="2021-08" db="EMBL/GenBank/DDBJ databases">
        <authorList>
            <person name="Tani A."/>
            <person name="Ola A."/>
            <person name="Ogura Y."/>
            <person name="Katsura K."/>
            <person name="Hayashi T."/>
        </authorList>
    </citation>
    <scope>NUCLEOTIDE SEQUENCE</scope>
    <source>
        <strain evidence="1">KCTC 52305</strain>
    </source>
</reference>
<name>A0ABQ4QXT9_9HYPH</name>
<evidence type="ECO:0000313" key="2">
    <source>
        <dbReference type="Proteomes" id="UP001055167"/>
    </source>
</evidence>
<sequence>MTTRVHVLEIGQSAIGIIVPEDHLQVRFFAAGAPYDRLDGQIFRGEREVLAAARALLPQRTRGERRLAR</sequence>
<protein>
    <submittedName>
        <fullName evidence="1">Uncharacterized protein</fullName>
    </submittedName>
</protein>
<organism evidence="1 2">
    <name type="scientific">Methylobacterium crusticola</name>
    <dbReference type="NCBI Taxonomy" id="1697972"/>
    <lineage>
        <taxon>Bacteria</taxon>
        <taxon>Pseudomonadati</taxon>
        <taxon>Pseudomonadota</taxon>
        <taxon>Alphaproteobacteria</taxon>
        <taxon>Hyphomicrobiales</taxon>
        <taxon>Methylobacteriaceae</taxon>
        <taxon>Methylobacterium</taxon>
    </lineage>
</organism>
<dbReference type="Proteomes" id="UP001055167">
    <property type="component" value="Unassembled WGS sequence"/>
</dbReference>
<proteinExistence type="predicted"/>
<comment type="caution">
    <text evidence="1">The sequence shown here is derived from an EMBL/GenBank/DDBJ whole genome shotgun (WGS) entry which is preliminary data.</text>
</comment>
<gene>
    <name evidence="1" type="ORF">OPKNFCMD_2191</name>
</gene>